<reference evidence="1" key="1">
    <citation type="journal article" date="2022" name="Int. J. Mol. Sci.">
        <title>Draft Genome of Tanacetum Coccineum: Genomic Comparison of Closely Related Tanacetum-Family Plants.</title>
        <authorList>
            <person name="Yamashiro T."/>
            <person name="Shiraishi A."/>
            <person name="Nakayama K."/>
            <person name="Satake H."/>
        </authorList>
    </citation>
    <scope>NUCLEOTIDE SEQUENCE</scope>
</reference>
<name>A0ABQ5ANE2_9ASTR</name>
<keyword evidence="2" id="KW-1185">Reference proteome</keyword>
<sequence>MAPIDSIEGIKQTKREERISFILANRVQYKRMELNLPLKKSICLTQAFKSHFLLKEDQKKLKVEKEGSDVYGQNEPQIEKLDQREIPLSIRVLRWERK</sequence>
<organism evidence="1 2">
    <name type="scientific">Tanacetum coccineum</name>
    <dbReference type="NCBI Taxonomy" id="301880"/>
    <lineage>
        <taxon>Eukaryota</taxon>
        <taxon>Viridiplantae</taxon>
        <taxon>Streptophyta</taxon>
        <taxon>Embryophyta</taxon>
        <taxon>Tracheophyta</taxon>
        <taxon>Spermatophyta</taxon>
        <taxon>Magnoliopsida</taxon>
        <taxon>eudicotyledons</taxon>
        <taxon>Gunneridae</taxon>
        <taxon>Pentapetalae</taxon>
        <taxon>asterids</taxon>
        <taxon>campanulids</taxon>
        <taxon>Asterales</taxon>
        <taxon>Asteraceae</taxon>
        <taxon>Asteroideae</taxon>
        <taxon>Anthemideae</taxon>
        <taxon>Anthemidinae</taxon>
        <taxon>Tanacetum</taxon>
    </lineage>
</organism>
<dbReference type="Proteomes" id="UP001151760">
    <property type="component" value="Unassembled WGS sequence"/>
</dbReference>
<dbReference type="EMBL" id="BQNB010012391">
    <property type="protein sequence ID" value="GJT03012.1"/>
    <property type="molecule type" value="Genomic_DNA"/>
</dbReference>
<evidence type="ECO:0000313" key="1">
    <source>
        <dbReference type="EMBL" id="GJT03012.1"/>
    </source>
</evidence>
<gene>
    <name evidence="1" type="ORF">Tco_0824181</name>
</gene>
<comment type="caution">
    <text evidence="1">The sequence shown here is derived from an EMBL/GenBank/DDBJ whole genome shotgun (WGS) entry which is preliminary data.</text>
</comment>
<evidence type="ECO:0000313" key="2">
    <source>
        <dbReference type="Proteomes" id="UP001151760"/>
    </source>
</evidence>
<protein>
    <submittedName>
        <fullName evidence="1">Uncharacterized protein</fullName>
    </submittedName>
</protein>
<reference evidence="1" key="2">
    <citation type="submission" date="2022-01" db="EMBL/GenBank/DDBJ databases">
        <authorList>
            <person name="Yamashiro T."/>
            <person name="Shiraishi A."/>
            <person name="Satake H."/>
            <person name="Nakayama K."/>
        </authorList>
    </citation>
    <scope>NUCLEOTIDE SEQUENCE</scope>
</reference>
<accession>A0ABQ5ANE2</accession>
<proteinExistence type="predicted"/>